<dbReference type="GO" id="GO:0000160">
    <property type="term" value="P:phosphorelay signal transduction system"/>
    <property type="evidence" value="ECO:0007669"/>
    <property type="project" value="InterPro"/>
</dbReference>
<dbReference type="PROSITE" id="PS50110">
    <property type="entry name" value="RESPONSE_REGULATORY"/>
    <property type="match status" value="1"/>
</dbReference>
<name>A0A7T2S5D6_DELAC</name>
<evidence type="ECO:0000313" key="4">
    <source>
        <dbReference type="Proteomes" id="UP000594778"/>
    </source>
</evidence>
<evidence type="ECO:0000256" key="1">
    <source>
        <dbReference type="PROSITE-ProRule" id="PRU00169"/>
    </source>
</evidence>
<dbReference type="SUPFAM" id="SSF52172">
    <property type="entry name" value="CheY-like"/>
    <property type="match status" value="1"/>
</dbReference>
<feature type="domain" description="Response regulatory" evidence="2">
    <location>
        <begin position="3"/>
        <end position="72"/>
    </location>
</feature>
<dbReference type="Gene3D" id="3.40.50.2300">
    <property type="match status" value="1"/>
</dbReference>
<dbReference type="Pfam" id="PF00072">
    <property type="entry name" value="Response_reg"/>
    <property type="match status" value="1"/>
</dbReference>
<protein>
    <submittedName>
        <fullName evidence="3">Response regulator</fullName>
    </submittedName>
</protein>
<evidence type="ECO:0000313" key="3">
    <source>
        <dbReference type="EMBL" id="QPS09259.1"/>
    </source>
</evidence>
<feature type="modified residue" description="4-aspartylphosphate" evidence="1">
    <location>
        <position position="52"/>
    </location>
</feature>
<reference evidence="3 4" key="1">
    <citation type="submission" date="2020-12" db="EMBL/GenBank/DDBJ databases">
        <title>FDA dAtabase for Regulatory Grade micrObial Sequences (FDA-ARGOS): Supporting development and validation of Infectious Disease Dx tests.</title>
        <authorList>
            <person name="Sproer C."/>
            <person name="Gronow S."/>
            <person name="Severitt S."/>
            <person name="Schroder I."/>
            <person name="Tallon L."/>
            <person name="Sadzewicz L."/>
            <person name="Zhao X."/>
            <person name="Boylan J."/>
            <person name="Ott S."/>
            <person name="Bowen H."/>
            <person name="Vavikolanu K."/>
            <person name="Mehta A."/>
            <person name="Aluvathingal J."/>
            <person name="Nadendla S."/>
            <person name="Lowell S."/>
            <person name="Myers T."/>
            <person name="Yan Y."/>
            <person name="Sichtig H."/>
        </authorList>
    </citation>
    <scope>NUCLEOTIDE SEQUENCE [LARGE SCALE GENOMIC DNA]</scope>
    <source>
        <strain evidence="3 4">FDAARGOS_909</strain>
    </source>
</reference>
<gene>
    <name evidence="3" type="ORF">I6G66_04265</name>
</gene>
<keyword evidence="1" id="KW-0597">Phosphoprotein</keyword>
<accession>A0A7T2S5D6</accession>
<dbReference type="InterPro" id="IPR011006">
    <property type="entry name" value="CheY-like_superfamily"/>
</dbReference>
<dbReference type="EMBL" id="CP065668">
    <property type="protein sequence ID" value="QPS09259.1"/>
    <property type="molecule type" value="Genomic_DNA"/>
</dbReference>
<organism evidence="3 4">
    <name type="scientific">Delftia acidovorans</name>
    <name type="common">Pseudomonas acidovorans</name>
    <name type="synonym">Comamonas acidovorans</name>
    <dbReference type="NCBI Taxonomy" id="80866"/>
    <lineage>
        <taxon>Bacteria</taxon>
        <taxon>Pseudomonadati</taxon>
        <taxon>Pseudomonadota</taxon>
        <taxon>Betaproteobacteria</taxon>
        <taxon>Burkholderiales</taxon>
        <taxon>Comamonadaceae</taxon>
        <taxon>Delftia</taxon>
    </lineage>
</organism>
<dbReference type="AlphaFoldDB" id="A0A7T2S5D6"/>
<evidence type="ECO:0000259" key="2">
    <source>
        <dbReference type="PROSITE" id="PS50110"/>
    </source>
</evidence>
<proteinExistence type="predicted"/>
<sequence length="72" mass="8392">MRKMLIVEDHSGIRKLLRMTLEFRDFDVIGACDGDEARAMAEMHRPDIVLLDNMTFSTLKLLETIERLERIA</sequence>
<dbReference type="InterPro" id="IPR001789">
    <property type="entry name" value="Sig_transdc_resp-reg_receiver"/>
</dbReference>
<dbReference type="Proteomes" id="UP000594778">
    <property type="component" value="Chromosome"/>
</dbReference>